<name>A0ABV5P0Q1_9ACTN</name>
<sequence length="146" mass="15864">MRMDVSRSAAAGYKGMYAVEAYIGSGPVPRSTLELLRLRVSQINGCAFCIDMHVKEGIEAGVPERKLHAVAAWRDTPYFSDEERAALALAEAATRIADNPEGVPDDVWDAAADLYDEESLAVLVMAIAAINTWNRLNVTVRKGPAE</sequence>
<dbReference type="RefSeq" id="WP_345404626.1">
    <property type="nucleotide sequence ID" value="NZ_BAAAXS010000001.1"/>
</dbReference>
<accession>A0ABV5P0Q1</accession>
<organism evidence="2 3">
    <name type="scientific">Nonomuraea salmonea</name>
    <dbReference type="NCBI Taxonomy" id="46181"/>
    <lineage>
        <taxon>Bacteria</taxon>
        <taxon>Bacillati</taxon>
        <taxon>Actinomycetota</taxon>
        <taxon>Actinomycetes</taxon>
        <taxon>Streptosporangiales</taxon>
        <taxon>Streptosporangiaceae</taxon>
        <taxon>Nonomuraea</taxon>
    </lineage>
</organism>
<dbReference type="EMBL" id="JBHMCF010000046">
    <property type="protein sequence ID" value="MFB9476092.1"/>
    <property type="molecule type" value="Genomic_DNA"/>
</dbReference>
<reference evidence="2 3" key="1">
    <citation type="submission" date="2024-09" db="EMBL/GenBank/DDBJ databases">
        <authorList>
            <person name="Sun Q."/>
            <person name="Mori K."/>
        </authorList>
    </citation>
    <scope>NUCLEOTIDE SEQUENCE [LARGE SCALE GENOMIC DNA]</scope>
    <source>
        <strain evidence="2 3">JCM 3324</strain>
    </source>
</reference>
<protein>
    <submittedName>
        <fullName evidence="2">Carboxymuconolactone decarboxylase family protein</fullName>
    </submittedName>
</protein>
<dbReference type="PANTHER" id="PTHR34846:SF7">
    <property type="entry name" value="BLL7811 PROTEIN"/>
    <property type="match status" value="1"/>
</dbReference>
<dbReference type="Pfam" id="PF02627">
    <property type="entry name" value="CMD"/>
    <property type="match status" value="1"/>
</dbReference>
<dbReference type="SUPFAM" id="SSF69118">
    <property type="entry name" value="AhpD-like"/>
    <property type="match status" value="1"/>
</dbReference>
<dbReference type="InterPro" id="IPR004675">
    <property type="entry name" value="AhpD_core"/>
</dbReference>
<dbReference type="PANTHER" id="PTHR34846">
    <property type="entry name" value="4-CARBOXYMUCONOLACTONE DECARBOXYLASE FAMILY PROTEIN (AFU_ORTHOLOGUE AFUA_6G11590)"/>
    <property type="match status" value="1"/>
</dbReference>
<dbReference type="Proteomes" id="UP001589568">
    <property type="component" value="Unassembled WGS sequence"/>
</dbReference>
<dbReference type="NCBIfam" id="TIGR00778">
    <property type="entry name" value="ahpD_dom"/>
    <property type="match status" value="1"/>
</dbReference>
<proteinExistence type="predicted"/>
<evidence type="ECO:0000313" key="2">
    <source>
        <dbReference type="EMBL" id="MFB9476092.1"/>
    </source>
</evidence>
<feature type="domain" description="Carboxymuconolactone decarboxylase-like" evidence="1">
    <location>
        <begin position="15"/>
        <end position="92"/>
    </location>
</feature>
<dbReference type="InterPro" id="IPR003779">
    <property type="entry name" value="CMD-like"/>
</dbReference>
<gene>
    <name evidence="2" type="ORF">ACFFR3_41915</name>
</gene>
<evidence type="ECO:0000313" key="3">
    <source>
        <dbReference type="Proteomes" id="UP001589568"/>
    </source>
</evidence>
<keyword evidence="3" id="KW-1185">Reference proteome</keyword>
<dbReference type="InterPro" id="IPR029032">
    <property type="entry name" value="AhpD-like"/>
</dbReference>
<comment type="caution">
    <text evidence="2">The sequence shown here is derived from an EMBL/GenBank/DDBJ whole genome shotgun (WGS) entry which is preliminary data.</text>
</comment>
<evidence type="ECO:0000259" key="1">
    <source>
        <dbReference type="Pfam" id="PF02627"/>
    </source>
</evidence>
<dbReference type="Gene3D" id="1.20.1290.10">
    <property type="entry name" value="AhpD-like"/>
    <property type="match status" value="1"/>
</dbReference>